<feature type="non-terminal residue" evidence="1">
    <location>
        <position position="1"/>
    </location>
</feature>
<protein>
    <submittedName>
        <fullName evidence="1">Uncharacterized protein</fullName>
    </submittedName>
</protein>
<sequence>ATARQKLIMANIDPKTHGTTFLLEHALLIYVLMTEGVVNRPRIMWDIMLKRPTGNSRHFLPYPIFVLRLATQFQVPDFPGDEKVKIREQD</sequence>
<dbReference type="EMBL" id="JASCZI010063847">
    <property type="protein sequence ID" value="MED6141469.1"/>
    <property type="molecule type" value="Genomic_DNA"/>
</dbReference>
<keyword evidence="2" id="KW-1185">Reference proteome</keyword>
<reference evidence="1 2" key="1">
    <citation type="journal article" date="2023" name="Plants (Basel)">
        <title>Bridging the Gap: Combining Genomics and Transcriptomics Approaches to Understand Stylosanthes scabra, an Orphan Legume from the Brazilian Caatinga.</title>
        <authorList>
            <person name="Ferreira-Neto J.R.C."/>
            <person name="da Silva M.D."/>
            <person name="Binneck E."/>
            <person name="de Melo N.F."/>
            <person name="da Silva R.H."/>
            <person name="de Melo A.L.T.M."/>
            <person name="Pandolfi V."/>
            <person name="Bustamante F.O."/>
            <person name="Brasileiro-Vidal A.C."/>
            <person name="Benko-Iseppon A.M."/>
        </authorList>
    </citation>
    <scope>NUCLEOTIDE SEQUENCE [LARGE SCALE GENOMIC DNA]</scope>
    <source>
        <tissue evidence="1">Leaves</tissue>
    </source>
</reference>
<name>A0ABU6SZB1_9FABA</name>
<gene>
    <name evidence="1" type="ORF">PIB30_103726</name>
</gene>
<evidence type="ECO:0000313" key="1">
    <source>
        <dbReference type="EMBL" id="MED6141469.1"/>
    </source>
</evidence>
<accession>A0ABU6SZB1</accession>
<proteinExistence type="predicted"/>
<organism evidence="1 2">
    <name type="scientific">Stylosanthes scabra</name>
    <dbReference type="NCBI Taxonomy" id="79078"/>
    <lineage>
        <taxon>Eukaryota</taxon>
        <taxon>Viridiplantae</taxon>
        <taxon>Streptophyta</taxon>
        <taxon>Embryophyta</taxon>
        <taxon>Tracheophyta</taxon>
        <taxon>Spermatophyta</taxon>
        <taxon>Magnoliopsida</taxon>
        <taxon>eudicotyledons</taxon>
        <taxon>Gunneridae</taxon>
        <taxon>Pentapetalae</taxon>
        <taxon>rosids</taxon>
        <taxon>fabids</taxon>
        <taxon>Fabales</taxon>
        <taxon>Fabaceae</taxon>
        <taxon>Papilionoideae</taxon>
        <taxon>50 kb inversion clade</taxon>
        <taxon>dalbergioids sensu lato</taxon>
        <taxon>Dalbergieae</taxon>
        <taxon>Pterocarpus clade</taxon>
        <taxon>Stylosanthes</taxon>
    </lineage>
</organism>
<evidence type="ECO:0000313" key="2">
    <source>
        <dbReference type="Proteomes" id="UP001341840"/>
    </source>
</evidence>
<comment type="caution">
    <text evidence="1">The sequence shown here is derived from an EMBL/GenBank/DDBJ whole genome shotgun (WGS) entry which is preliminary data.</text>
</comment>
<dbReference type="Proteomes" id="UP001341840">
    <property type="component" value="Unassembled WGS sequence"/>
</dbReference>